<feature type="domain" description="Terpene synthase metal-binding" evidence="6">
    <location>
        <begin position="271"/>
        <end position="508"/>
    </location>
</feature>
<dbReference type="GO" id="GO:0000287">
    <property type="term" value="F:magnesium ion binding"/>
    <property type="evidence" value="ECO:0007669"/>
    <property type="project" value="InterPro"/>
</dbReference>
<dbReference type="InterPro" id="IPR008930">
    <property type="entry name" value="Terpenoid_cyclase/PrenylTrfase"/>
</dbReference>
<feature type="domain" description="Terpene synthase N-terminal" evidence="5">
    <location>
        <begin position="32"/>
        <end position="213"/>
    </location>
</feature>
<comment type="cofactor">
    <cofactor evidence="1">
        <name>Mg(2+)</name>
        <dbReference type="ChEBI" id="CHEBI:18420"/>
    </cofactor>
</comment>
<keyword evidence="3" id="KW-0460">Magnesium</keyword>
<name>A0A445CWC2_ARAHY</name>
<dbReference type="OrthoDB" id="1877784at2759"/>
<dbReference type="InterPro" id="IPR008949">
    <property type="entry name" value="Isoprenoid_synthase_dom_sf"/>
</dbReference>
<dbReference type="InterPro" id="IPR005630">
    <property type="entry name" value="Terpene_synthase_metal-bd"/>
</dbReference>
<comment type="caution">
    <text evidence="7">The sequence shown here is derived from an EMBL/GenBank/DDBJ whole genome shotgun (WGS) entry which is preliminary data.</text>
</comment>
<dbReference type="Proteomes" id="UP000289738">
    <property type="component" value="Chromosome A06"/>
</dbReference>
<dbReference type="SUPFAM" id="SSF48239">
    <property type="entry name" value="Terpenoid cyclases/Protein prenyltransferases"/>
    <property type="match status" value="1"/>
</dbReference>
<keyword evidence="2" id="KW-0479">Metal-binding</keyword>
<evidence type="ECO:0000259" key="6">
    <source>
        <dbReference type="Pfam" id="PF03936"/>
    </source>
</evidence>
<evidence type="ECO:0000259" key="5">
    <source>
        <dbReference type="Pfam" id="PF01397"/>
    </source>
</evidence>
<dbReference type="InterPro" id="IPR036965">
    <property type="entry name" value="Terpene_synth_N_sf"/>
</dbReference>
<evidence type="ECO:0000256" key="1">
    <source>
        <dbReference type="ARBA" id="ARBA00001946"/>
    </source>
</evidence>
<organism evidence="7 8">
    <name type="scientific">Arachis hypogaea</name>
    <name type="common">Peanut</name>
    <dbReference type="NCBI Taxonomy" id="3818"/>
    <lineage>
        <taxon>Eukaryota</taxon>
        <taxon>Viridiplantae</taxon>
        <taxon>Streptophyta</taxon>
        <taxon>Embryophyta</taxon>
        <taxon>Tracheophyta</taxon>
        <taxon>Spermatophyta</taxon>
        <taxon>Magnoliopsida</taxon>
        <taxon>eudicotyledons</taxon>
        <taxon>Gunneridae</taxon>
        <taxon>Pentapetalae</taxon>
        <taxon>rosids</taxon>
        <taxon>fabids</taxon>
        <taxon>Fabales</taxon>
        <taxon>Fabaceae</taxon>
        <taxon>Papilionoideae</taxon>
        <taxon>50 kb inversion clade</taxon>
        <taxon>dalbergioids sensu lato</taxon>
        <taxon>Dalbergieae</taxon>
        <taxon>Pterocarpus clade</taxon>
        <taxon>Arachis</taxon>
    </lineage>
</organism>
<dbReference type="Pfam" id="PF01397">
    <property type="entry name" value="Terpene_synth"/>
    <property type="match status" value="1"/>
</dbReference>
<dbReference type="GO" id="GO:0016102">
    <property type="term" value="P:diterpenoid biosynthetic process"/>
    <property type="evidence" value="ECO:0007669"/>
    <property type="project" value="InterPro"/>
</dbReference>
<keyword evidence="8" id="KW-1185">Reference proteome</keyword>
<keyword evidence="4" id="KW-0456">Lyase</keyword>
<dbReference type="PANTHER" id="PTHR31225">
    <property type="entry name" value="OS04G0344100 PROTEIN-RELATED"/>
    <property type="match status" value="1"/>
</dbReference>
<dbReference type="InterPro" id="IPR034741">
    <property type="entry name" value="Terpene_cyclase-like_1_C"/>
</dbReference>
<dbReference type="GO" id="GO:0080027">
    <property type="term" value="P:response to herbivore"/>
    <property type="evidence" value="ECO:0007669"/>
    <property type="project" value="UniProtKB-ARBA"/>
</dbReference>
<dbReference type="Pfam" id="PF03936">
    <property type="entry name" value="Terpene_synth_C"/>
    <property type="match status" value="1"/>
</dbReference>
<dbReference type="Gramene" id="arahy.Tifrunner.gnm2.ann2.Ah06g395400.1">
    <property type="protein sequence ID" value="arahy.Tifrunner.gnm2.ann2.Ah06g395400.1-CDS"/>
    <property type="gene ID" value="arahy.Tifrunner.gnm2.ann2.Ah06g395400"/>
</dbReference>
<dbReference type="SFLD" id="SFLDS00005">
    <property type="entry name" value="Isoprenoid_Synthase_Type_I"/>
    <property type="match status" value="1"/>
</dbReference>
<sequence>MSLGASASALKIHYEARDDDFKRPFVKYSPNIWGNIFLQFHSDPLEVYDNARQQDQVYKEKVRMYLSSSNNILEKLSIIDSIQQLDISYHFEEEIGEVLEQIYNDLAKNRFNLKEENLHFHSLLFRLLRQKGFHILSDIFNKFKNNKGKFNNEMIGQDIQGMWSLYEAAQLGIHGEDILEEAIDFTYANLKSRIMMNNHQLSPTLATHINQCLRQPLHRAIPRVNSRSYISLYEKDPSHNKDLLAFAKLDFNMLQKMHQNEVGSNTKWWRELGIARKVPYTRDCVVEAYFWSLIIPEPKYSIHRRILGKLITCIATLDDTYDNYGTIQELELFTQAMHRWDMGHIESLPECMKVAFSVAVKLCDEIELETAKNGNSTLVLQYVKQAFFNFVQGYLVEAKWCDEKYVPTYEEYKINGIATSTCPLQMTILIGLGEFATKDMFDWILNNPKVMKAVSLIARLMDDLGTHKVEQEREHVASAVECCMKQYDVSEEDAYKLIQNEIKGYWKDINEACLNNLDDIPKHVLDLILGLARAVEFTYSNLDHAMGNFEDKFSNGQLSKDYVVALLLDPIVS</sequence>
<evidence type="ECO:0000256" key="3">
    <source>
        <dbReference type="ARBA" id="ARBA00022842"/>
    </source>
</evidence>
<dbReference type="AlphaFoldDB" id="A0A445CWC2"/>
<dbReference type="CDD" id="cd00684">
    <property type="entry name" value="Terpene_cyclase_plant_C1"/>
    <property type="match status" value="1"/>
</dbReference>
<dbReference type="Gene3D" id="1.50.10.130">
    <property type="entry name" value="Terpene synthase, N-terminal domain"/>
    <property type="match status" value="1"/>
</dbReference>
<dbReference type="STRING" id="3818.A0A445CWC2"/>
<evidence type="ECO:0000313" key="7">
    <source>
        <dbReference type="EMBL" id="RYR55219.1"/>
    </source>
</evidence>
<dbReference type="PANTHER" id="PTHR31225:SF241">
    <property type="entry name" value="TERPENE SYNTHASE FAMILY, METAL-BINDING DOMAIN PROTEIN"/>
    <property type="match status" value="1"/>
</dbReference>
<dbReference type="SFLD" id="SFLDG01019">
    <property type="entry name" value="Terpene_Cyclase_Like_1_C_Termi"/>
    <property type="match status" value="1"/>
</dbReference>
<gene>
    <name evidence="7" type="ORF">Ahy_A06g030469</name>
</gene>
<dbReference type="FunFam" id="1.50.10.130:FF:000001">
    <property type="entry name" value="Isoprene synthase, chloroplastic"/>
    <property type="match status" value="1"/>
</dbReference>
<dbReference type="GO" id="GO:0009611">
    <property type="term" value="P:response to wounding"/>
    <property type="evidence" value="ECO:0007669"/>
    <property type="project" value="UniProtKB-ARBA"/>
</dbReference>
<dbReference type="SMR" id="A0A445CWC2"/>
<evidence type="ECO:0000256" key="2">
    <source>
        <dbReference type="ARBA" id="ARBA00022723"/>
    </source>
</evidence>
<reference evidence="7 8" key="1">
    <citation type="submission" date="2019-01" db="EMBL/GenBank/DDBJ databases">
        <title>Sequencing of cultivated peanut Arachis hypogaea provides insights into genome evolution and oil improvement.</title>
        <authorList>
            <person name="Chen X."/>
        </authorList>
    </citation>
    <scope>NUCLEOTIDE SEQUENCE [LARGE SCALE GENOMIC DNA]</scope>
    <source>
        <strain evidence="8">cv. Fuhuasheng</strain>
        <tissue evidence="7">Leaves</tissue>
    </source>
</reference>
<dbReference type="SUPFAM" id="SSF48576">
    <property type="entry name" value="Terpenoid synthases"/>
    <property type="match status" value="1"/>
</dbReference>
<dbReference type="InterPro" id="IPR001906">
    <property type="entry name" value="Terpene_synth_N"/>
</dbReference>
<protein>
    <submittedName>
        <fullName evidence="7">Uncharacterized protein</fullName>
    </submittedName>
</protein>
<evidence type="ECO:0000313" key="8">
    <source>
        <dbReference type="Proteomes" id="UP000289738"/>
    </source>
</evidence>
<dbReference type="EMBL" id="SDMP01000006">
    <property type="protein sequence ID" value="RYR55219.1"/>
    <property type="molecule type" value="Genomic_DNA"/>
</dbReference>
<accession>A0A445CWC2</accession>
<evidence type="ECO:0000256" key="4">
    <source>
        <dbReference type="ARBA" id="ARBA00023239"/>
    </source>
</evidence>
<dbReference type="FunFam" id="1.10.600.10:FF:000007">
    <property type="entry name" value="Isoprene synthase, chloroplastic"/>
    <property type="match status" value="1"/>
</dbReference>
<proteinExistence type="predicted"/>
<dbReference type="InterPro" id="IPR044814">
    <property type="entry name" value="Terpene_cyclase_plant_C1"/>
</dbReference>
<dbReference type="InterPro" id="IPR050148">
    <property type="entry name" value="Terpene_synthase-like"/>
</dbReference>
<dbReference type="Gene3D" id="1.10.600.10">
    <property type="entry name" value="Farnesyl Diphosphate Synthase"/>
    <property type="match status" value="1"/>
</dbReference>
<dbReference type="GO" id="GO:0010333">
    <property type="term" value="F:terpene synthase activity"/>
    <property type="evidence" value="ECO:0007669"/>
    <property type="project" value="InterPro"/>
</dbReference>